<comment type="caution">
    <text evidence="4">The sequence shown here is derived from an EMBL/GenBank/DDBJ whole genome shotgun (WGS) entry which is preliminary data.</text>
</comment>
<dbReference type="InterPro" id="IPR013108">
    <property type="entry name" value="Amidohydro_3"/>
</dbReference>
<feature type="domain" description="Amidohydrolase 3" evidence="3">
    <location>
        <begin position="156"/>
        <end position="374"/>
    </location>
</feature>
<evidence type="ECO:0000256" key="1">
    <source>
        <dbReference type="ARBA" id="ARBA00022723"/>
    </source>
</evidence>
<gene>
    <name evidence="4" type="ORF">GCM10011415_37940</name>
</gene>
<dbReference type="GO" id="GO:0019239">
    <property type="term" value="F:deaminase activity"/>
    <property type="evidence" value="ECO:0007669"/>
    <property type="project" value="UniProtKB-ARBA"/>
</dbReference>
<sequence length="421" mass="44798">MSLDLVIRQARLEDGAAPVDIGIRGGVIAGIAPRIACDAPQMQAGGNRVIRGFADSHLHLDKACLLDRVENREGTLKGALAAVTAAKRDFTTRDVYERGARVLDKAIGQGTTLIRTQVEIDPVIGLAGFDAVRQLKRDYAWALDLQICVFPQEGLHNYPGTEALLREALGQGADLLGGCPYTDSDPKAHIATVFAMAREFGVDLDFHLDFDLDTSWRHLDEVARQTIAHGMQERVAIGHVTKLSMLPPDALAQSVALMKDAGIALTVLPATDLFITGRAHDHAVPRGVAPAHAFHKGGVCCTVATNNVLNPFTPYGDCSLPRMANLFANVAQLGAEAELAACFEMICDAPFRLLGVDSALAVGSPADMVLLPNASGAASVAEIGRPLWGIKAGRQTFDAPAPRLLRPRHAQSAMADLSSAM</sequence>
<dbReference type="Pfam" id="PF07969">
    <property type="entry name" value="Amidohydro_3"/>
    <property type="match status" value="1"/>
</dbReference>
<keyword evidence="1" id="KW-0479">Metal-binding</keyword>
<evidence type="ECO:0000259" key="3">
    <source>
        <dbReference type="Pfam" id="PF07969"/>
    </source>
</evidence>
<dbReference type="PANTHER" id="PTHR32027:SF9">
    <property type="entry name" value="BLL3847 PROTEIN"/>
    <property type="match status" value="1"/>
</dbReference>
<evidence type="ECO:0000313" key="4">
    <source>
        <dbReference type="EMBL" id="GGG84286.1"/>
    </source>
</evidence>
<dbReference type="GO" id="GO:0046872">
    <property type="term" value="F:metal ion binding"/>
    <property type="evidence" value="ECO:0007669"/>
    <property type="project" value="UniProtKB-KW"/>
</dbReference>
<dbReference type="SUPFAM" id="SSF51556">
    <property type="entry name" value="Metallo-dependent hydrolases"/>
    <property type="match status" value="1"/>
</dbReference>
<proteinExistence type="predicted"/>
<keyword evidence="5" id="KW-1185">Reference proteome</keyword>
<organism evidence="4 5">
    <name type="scientific">Salipiger pallidus</name>
    <dbReference type="NCBI Taxonomy" id="1775170"/>
    <lineage>
        <taxon>Bacteria</taxon>
        <taxon>Pseudomonadati</taxon>
        <taxon>Pseudomonadota</taxon>
        <taxon>Alphaproteobacteria</taxon>
        <taxon>Rhodobacterales</taxon>
        <taxon>Roseobacteraceae</taxon>
        <taxon>Salipiger</taxon>
    </lineage>
</organism>
<dbReference type="Gene3D" id="3.20.20.140">
    <property type="entry name" value="Metal-dependent hydrolases"/>
    <property type="match status" value="1"/>
</dbReference>
<dbReference type="AlphaFoldDB" id="A0A8J2ZNK0"/>
<evidence type="ECO:0000256" key="2">
    <source>
        <dbReference type="ARBA" id="ARBA00022801"/>
    </source>
</evidence>
<accession>A0A8J2ZNK0</accession>
<dbReference type="InterPro" id="IPR032466">
    <property type="entry name" value="Metal_Hydrolase"/>
</dbReference>
<dbReference type="PANTHER" id="PTHR32027">
    <property type="entry name" value="CYTOSINE DEAMINASE"/>
    <property type="match status" value="1"/>
</dbReference>
<dbReference type="Proteomes" id="UP000617145">
    <property type="component" value="Unassembled WGS sequence"/>
</dbReference>
<dbReference type="InterPro" id="IPR052349">
    <property type="entry name" value="Metallo-hydrolase_Enzymes"/>
</dbReference>
<dbReference type="GO" id="GO:0016814">
    <property type="term" value="F:hydrolase activity, acting on carbon-nitrogen (but not peptide) bonds, in cyclic amidines"/>
    <property type="evidence" value="ECO:0007669"/>
    <property type="project" value="TreeGrafter"/>
</dbReference>
<evidence type="ECO:0000313" key="5">
    <source>
        <dbReference type="Proteomes" id="UP000617145"/>
    </source>
</evidence>
<dbReference type="CDD" id="cd01293">
    <property type="entry name" value="Bact_CD"/>
    <property type="match status" value="1"/>
</dbReference>
<dbReference type="RefSeq" id="WP_188791865.1">
    <property type="nucleotide sequence ID" value="NZ_BMJV01000010.1"/>
</dbReference>
<protein>
    <submittedName>
        <fullName evidence="4">Amidohydrolase</fullName>
    </submittedName>
</protein>
<dbReference type="EMBL" id="BMJV01000010">
    <property type="protein sequence ID" value="GGG84286.1"/>
    <property type="molecule type" value="Genomic_DNA"/>
</dbReference>
<name>A0A8J2ZNK0_9RHOB</name>
<keyword evidence="2" id="KW-0378">Hydrolase</keyword>
<dbReference type="SUPFAM" id="SSF51338">
    <property type="entry name" value="Composite domain of metallo-dependent hydrolases"/>
    <property type="match status" value="1"/>
</dbReference>
<reference evidence="4" key="1">
    <citation type="journal article" date="2014" name="Int. J. Syst. Evol. Microbiol.">
        <title>Complete genome sequence of Corynebacterium casei LMG S-19264T (=DSM 44701T), isolated from a smear-ripened cheese.</title>
        <authorList>
            <consortium name="US DOE Joint Genome Institute (JGI-PGF)"/>
            <person name="Walter F."/>
            <person name="Albersmeier A."/>
            <person name="Kalinowski J."/>
            <person name="Ruckert C."/>
        </authorList>
    </citation>
    <scope>NUCLEOTIDE SEQUENCE</scope>
    <source>
        <strain evidence="4">CGMCC 1.15762</strain>
    </source>
</reference>
<reference evidence="4" key="2">
    <citation type="submission" date="2020-09" db="EMBL/GenBank/DDBJ databases">
        <authorList>
            <person name="Sun Q."/>
            <person name="Zhou Y."/>
        </authorList>
    </citation>
    <scope>NUCLEOTIDE SEQUENCE</scope>
    <source>
        <strain evidence="4">CGMCC 1.15762</strain>
    </source>
</reference>
<dbReference type="Gene3D" id="2.30.40.10">
    <property type="entry name" value="Urease, subunit C, domain 1"/>
    <property type="match status" value="1"/>
</dbReference>
<dbReference type="FunFam" id="3.20.20.140:FF:000019">
    <property type="entry name" value="Cytosine deaminase"/>
    <property type="match status" value="1"/>
</dbReference>
<dbReference type="InterPro" id="IPR011059">
    <property type="entry name" value="Metal-dep_hydrolase_composite"/>
</dbReference>